<dbReference type="Gene3D" id="3.40.50.150">
    <property type="entry name" value="Vaccinia Virus protein VP39"/>
    <property type="match status" value="1"/>
</dbReference>
<keyword evidence="2" id="KW-0808">Transferase</keyword>
<dbReference type="Pfam" id="PF08241">
    <property type="entry name" value="Methyltransf_11"/>
    <property type="match status" value="1"/>
</dbReference>
<feature type="domain" description="Methyltransferase type 11" evidence="1">
    <location>
        <begin position="43"/>
        <end position="139"/>
    </location>
</feature>
<keyword evidence="2" id="KW-0489">Methyltransferase</keyword>
<dbReference type="InterPro" id="IPR013216">
    <property type="entry name" value="Methyltransf_11"/>
</dbReference>
<proteinExistence type="predicted"/>
<dbReference type="Proteomes" id="UP000192582">
    <property type="component" value="Unassembled WGS sequence"/>
</dbReference>
<sequence length="268" mass="28875">MSQPTFVGSIPQLYEQYLVPLIFQPYAVDLAARTVAVQPRRVLEVAAGTGAVTRELAKALPPSTSIVATDLSEAMLDQAIGRGTVRHVTWQLADVMKLPFPDAEFDTVVCQFGVMFFPEKAQALAEARRVLRPGGQLIFSVWAGLEYNDFACTVVKAVDTLFPQNPLRFVKSVPHGYHDTAVIAQDLALAGFTRNPAVTIVAKVSSAASPHIPTVAFCWGTPMRTELEARGPGTLDAATTVATRAVTEQFGSGEVEGKLQAYVICAIR</sequence>
<reference evidence="2 3" key="1">
    <citation type="submission" date="2017-04" db="EMBL/GenBank/DDBJ databases">
        <authorList>
            <person name="Afonso C.L."/>
            <person name="Miller P.J."/>
            <person name="Scott M.A."/>
            <person name="Spackman E."/>
            <person name="Goraichik I."/>
            <person name="Dimitrov K.M."/>
            <person name="Suarez D.L."/>
            <person name="Swayne D.E."/>
        </authorList>
    </citation>
    <scope>NUCLEOTIDE SEQUENCE [LARGE SCALE GENOMIC DNA]</scope>
    <source>
        <strain evidence="2 3">KR-140</strain>
    </source>
</reference>
<dbReference type="PANTHER" id="PTHR43591">
    <property type="entry name" value="METHYLTRANSFERASE"/>
    <property type="match status" value="1"/>
</dbReference>
<dbReference type="CDD" id="cd02440">
    <property type="entry name" value="AdoMet_MTases"/>
    <property type="match status" value="1"/>
</dbReference>
<keyword evidence="2" id="KW-0830">Ubiquinone</keyword>
<dbReference type="STRING" id="695939.SAMN00790413_04240"/>
<keyword evidence="3" id="KW-1185">Reference proteome</keyword>
<organism evidence="2 3">
    <name type="scientific">Deinococcus hopiensis KR-140</name>
    <dbReference type="NCBI Taxonomy" id="695939"/>
    <lineage>
        <taxon>Bacteria</taxon>
        <taxon>Thermotogati</taxon>
        <taxon>Deinococcota</taxon>
        <taxon>Deinococci</taxon>
        <taxon>Deinococcales</taxon>
        <taxon>Deinococcaceae</taxon>
        <taxon>Deinococcus</taxon>
    </lineage>
</organism>
<dbReference type="GO" id="GO:0032259">
    <property type="term" value="P:methylation"/>
    <property type="evidence" value="ECO:0007669"/>
    <property type="project" value="UniProtKB-KW"/>
</dbReference>
<evidence type="ECO:0000259" key="1">
    <source>
        <dbReference type="Pfam" id="PF08241"/>
    </source>
</evidence>
<dbReference type="GO" id="GO:0008757">
    <property type="term" value="F:S-adenosylmethionine-dependent methyltransferase activity"/>
    <property type="evidence" value="ECO:0007669"/>
    <property type="project" value="InterPro"/>
</dbReference>
<dbReference type="InterPro" id="IPR029063">
    <property type="entry name" value="SAM-dependent_MTases_sf"/>
</dbReference>
<name>A0A1W1UQR7_9DEIO</name>
<accession>A0A1W1UQR7</accession>
<evidence type="ECO:0000313" key="2">
    <source>
        <dbReference type="EMBL" id="SMB83044.1"/>
    </source>
</evidence>
<dbReference type="AlphaFoldDB" id="A0A1W1UQR7"/>
<dbReference type="SUPFAM" id="SSF53335">
    <property type="entry name" value="S-adenosyl-L-methionine-dependent methyltransferases"/>
    <property type="match status" value="1"/>
</dbReference>
<dbReference type="EMBL" id="FWWU01000006">
    <property type="protein sequence ID" value="SMB83044.1"/>
    <property type="molecule type" value="Genomic_DNA"/>
</dbReference>
<dbReference type="OrthoDB" id="7365827at2"/>
<gene>
    <name evidence="2" type="ORF">SAMN00790413_04240</name>
</gene>
<dbReference type="RefSeq" id="WP_084046360.1">
    <property type="nucleotide sequence ID" value="NZ_FWWU01000006.1"/>
</dbReference>
<protein>
    <submittedName>
        <fullName evidence="2">Methylase involved in ubiquinone/menaquinone biosynthesis</fullName>
    </submittedName>
</protein>
<evidence type="ECO:0000313" key="3">
    <source>
        <dbReference type="Proteomes" id="UP000192582"/>
    </source>
</evidence>